<keyword evidence="1" id="KW-0489">Methyltransferase</keyword>
<dbReference type="GO" id="GO:0008168">
    <property type="term" value="F:methyltransferase activity"/>
    <property type="evidence" value="ECO:0007669"/>
    <property type="project" value="UniProtKB-KW"/>
</dbReference>
<dbReference type="Proteomes" id="UP000664815">
    <property type="component" value="Unassembled WGS sequence"/>
</dbReference>
<proteinExistence type="predicted"/>
<keyword evidence="1" id="KW-0687">Ribonucleoprotein</keyword>
<feature type="non-terminal residue" evidence="1">
    <location>
        <position position="1"/>
    </location>
</feature>
<dbReference type="Pfam" id="PF06325">
    <property type="entry name" value="PrmA"/>
    <property type="match status" value="1"/>
</dbReference>
<accession>A0A9D8KZ32</accession>
<gene>
    <name evidence="1" type="ORF">J0H45_04255</name>
</gene>
<sequence length="41" mass="4786">ALSGILHGQEGELLERYSPWFEQLQAVQDEDWMRITGVRRA</sequence>
<keyword evidence="1" id="KW-0689">Ribosomal protein</keyword>
<protein>
    <submittedName>
        <fullName evidence="1">50S ribosomal protein L11 methyltransferase</fullName>
    </submittedName>
</protein>
<dbReference type="GO" id="GO:0005840">
    <property type="term" value="C:ribosome"/>
    <property type="evidence" value="ECO:0007669"/>
    <property type="project" value="UniProtKB-KW"/>
</dbReference>
<comment type="caution">
    <text evidence="1">The sequence shown here is derived from an EMBL/GenBank/DDBJ whole genome shotgun (WGS) entry which is preliminary data.</text>
</comment>
<dbReference type="AlphaFoldDB" id="A0A9D8KZ32"/>
<reference evidence="1" key="1">
    <citation type="submission" date="2021-02" db="EMBL/GenBank/DDBJ databases">
        <title>Thiocyanate and organic carbon inputs drive convergent selection for specific autotrophic Afipia and Thiobacillus strains within complex microbiomes.</title>
        <authorList>
            <person name="Huddy R.J."/>
            <person name="Sachdeva R."/>
            <person name="Kadzinga F."/>
            <person name="Kantor R.S."/>
            <person name="Harrison S.T.L."/>
            <person name="Banfield J.F."/>
        </authorList>
    </citation>
    <scope>NUCLEOTIDE SEQUENCE</scope>
    <source>
        <strain evidence="1">SCN18_10_11_15_R1_P_69_7</strain>
    </source>
</reference>
<dbReference type="EMBL" id="JAFKMG010000397">
    <property type="protein sequence ID" value="MBN8798562.1"/>
    <property type="molecule type" value="Genomic_DNA"/>
</dbReference>
<keyword evidence="1" id="KW-0808">Transferase</keyword>
<evidence type="ECO:0000313" key="1">
    <source>
        <dbReference type="EMBL" id="MBN8798562.1"/>
    </source>
</evidence>
<name>A0A9D8KZ32_9GAMM</name>
<organism evidence="1 2">
    <name type="scientific">Stenotrophomonas nitritireducens</name>
    <dbReference type="NCBI Taxonomy" id="83617"/>
    <lineage>
        <taxon>Bacteria</taxon>
        <taxon>Pseudomonadati</taxon>
        <taxon>Pseudomonadota</taxon>
        <taxon>Gammaproteobacteria</taxon>
        <taxon>Lysobacterales</taxon>
        <taxon>Lysobacteraceae</taxon>
        <taxon>Stenotrophomonas</taxon>
    </lineage>
</organism>
<evidence type="ECO:0000313" key="2">
    <source>
        <dbReference type="Proteomes" id="UP000664815"/>
    </source>
</evidence>
<dbReference type="GO" id="GO:0032259">
    <property type="term" value="P:methylation"/>
    <property type="evidence" value="ECO:0007669"/>
    <property type="project" value="UniProtKB-KW"/>
</dbReference>